<proteinExistence type="inferred from homology"/>
<keyword evidence="5 7" id="KW-0378">Hydrolase</keyword>
<dbReference type="PRINTS" id="PR00727">
    <property type="entry name" value="LEADERPTASE"/>
</dbReference>
<gene>
    <name evidence="10" type="primary">lepB</name>
    <name evidence="10" type="ORF">GXW98_00145</name>
</gene>
<evidence type="ECO:0000256" key="7">
    <source>
        <dbReference type="RuleBase" id="RU362042"/>
    </source>
</evidence>
<evidence type="ECO:0000259" key="9">
    <source>
        <dbReference type="Pfam" id="PF10502"/>
    </source>
</evidence>
<dbReference type="PANTHER" id="PTHR43390:SF1">
    <property type="entry name" value="CHLOROPLAST PROCESSING PEPTIDASE"/>
    <property type="match status" value="1"/>
</dbReference>
<comment type="similarity">
    <text evidence="3 7">Belongs to the peptidase S26 family.</text>
</comment>
<feature type="region of interest" description="Disordered" evidence="8">
    <location>
        <begin position="1"/>
        <end position="55"/>
    </location>
</feature>
<name>A0A971CX76_9BIFI</name>
<dbReference type="EMBL" id="JAAXZR010000002">
    <property type="protein sequence ID" value="NLT78690.1"/>
    <property type="molecule type" value="Genomic_DNA"/>
</dbReference>
<accession>A0A971CX76</accession>
<evidence type="ECO:0000313" key="10">
    <source>
        <dbReference type="EMBL" id="NLT78690.1"/>
    </source>
</evidence>
<dbReference type="InterPro" id="IPR019533">
    <property type="entry name" value="Peptidase_S26"/>
</dbReference>
<dbReference type="CDD" id="cd06530">
    <property type="entry name" value="S26_SPase_I"/>
    <property type="match status" value="1"/>
</dbReference>
<reference evidence="10" key="2">
    <citation type="submission" date="2020-01" db="EMBL/GenBank/DDBJ databases">
        <authorList>
            <person name="Campanaro S."/>
        </authorList>
    </citation>
    <scope>NUCLEOTIDE SEQUENCE</scope>
    <source>
        <strain evidence="10">AS01afH2WH_6</strain>
    </source>
</reference>
<dbReference type="SUPFAM" id="SSF51306">
    <property type="entry name" value="LexA/Signal peptidase"/>
    <property type="match status" value="1"/>
</dbReference>
<dbReference type="Pfam" id="PF10502">
    <property type="entry name" value="Peptidase_S26"/>
    <property type="match status" value="1"/>
</dbReference>
<keyword evidence="7" id="KW-0645">Protease</keyword>
<comment type="subcellular location">
    <subcellularLocation>
        <location evidence="2">Cell membrane</location>
        <topology evidence="2">Single-pass type II membrane protein</topology>
    </subcellularLocation>
    <subcellularLocation>
        <location evidence="7">Membrane</location>
        <topology evidence="7">Single-pass type II membrane protein</topology>
    </subcellularLocation>
</comment>
<evidence type="ECO:0000256" key="4">
    <source>
        <dbReference type="ARBA" id="ARBA00013208"/>
    </source>
</evidence>
<dbReference type="GO" id="GO:0005886">
    <property type="term" value="C:plasma membrane"/>
    <property type="evidence" value="ECO:0007669"/>
    <property type="project" value="UniProtKB-SubCell"/>
</dbReference>
<feature type="active site" evidence="6">
    <location>
        <position position="128"/>
    </location>
</feature>
<reference evidence="10" key="1">
    <citation type="journal article" date="2020" name="Biotechnol. Biofuels">
        <title>New insights from the biogas microbiome by comprehensive genome-resolved metagenomics of nearly 1600 species originating from multiple anaerobic digesters.</title>
        <authorList>
            <person name="Campanaro S."/>
            <person name="Treu L."/>
            <person name="Rodriguez-R L.M."/>
            <person name="Kovalovszki A."/>
            <person name="Ziels R.M."/>
            <person name="Maus I."/>
            <person name="Zhu X."/>
            <person name="Kougias P.G."/>
            <person name="Basile A."/>
            <person name="Luo G."/>
            <person name="Schluter A."/>
            <person name="Konstantinidis K.T."/>
            <person name="Angelidaki I."/>
        </authorList>
    </citation>
    <scope>NUCLEOTIDE SEQUENCE</scope>
    <source>
        <strain evidence="10">AS01afH2WH_6</strain>
    </source>
</reference>
<feature type="domain" description="Peptidase S26" evidence="9">
    <location>
        <begin position="99"/>
        <end position="273"/>
    </location>
</feature>
<dbReference type="NCBIfam" id="TIGR02227">
    <property type="entry name" value="sigpep_I_bact"/>
    <property type="match status" value="1"/>
</dbReference>
<dbReference type="Gene3D" id="2.10.109.10">
    <property type="entry name" value="Umud Fragment, subunit A"/>
    <property type="match status" value="1"/>
</dbReference>
<dbReference type="EC" id="3.4.21.89" evidence="4 7"/>
<dbReference type="AlphaFoldDB" id="A0A971CX76"/>
<dbReference type="PANTHER" id="PTHR43390">
    <property type="entry name" value="SIGNAL PEPTIDASE I"/>
    <property type="match status" value="1"/>
</dbReference>
<evidence type="ECO:0000256" key="1">
    <source>
        <dbReference type="ARBA" id="ARBA00000677"/>
    </source>
</evidence>
<dbReference type="Proteomes" id="UP000767327">
    <property type="component" value="Unassembled WGS sequence"/>
</dbReference>
<evidence type="ECO:0000256" key="3">
    <source>
        <dbReference type="ARBA" id="ARBA00009370"/>
    </source>
</evidence>
<dbReference type="InterPro" id="IPR019758">
    <property type="entry name" value="Pept_S26A_signal_pept_1_CS"/>
</dbReference>
<keyword evidence="7" id="KW-0472">Membrane</keyword>
<comment type="caution">
    <text evidence="10">The sequence shown here is derived from an EMBL/GenBank/DDBJ whole genome shotgun (WGS) entry which is preliminary data.</text>
</comment>
<keyword evidence="7" id="KW-1133">Transmembrane helix</keyword>
<evidence type="ECO:0000256" key="6">
    <source>
        <dbReference type="PIRSR" id="PIRSR600223-1"/>
    </source>
</evidence>
<dbReference type="InterPro" id="IPR000223">
    <property type="entry name" value="Pept_S26A_signal_pept_1"/>
</dbReference>
<dbReference type="InterPro" id="IPR036286">
    <property type="entry name" value="LexA/Signal_pep-like_sf"/>
</dbReference>
<sequence>MRSDGTGEISTGEISTGENSTGENGAWENSAGENGAGEYGTPVNDTGRYGSDSTVTVNDNDARIFSVADYGVNPQPKPEEDSRQSGRKRNPNSMLSWSEVLIWCGIPILIVLVVRTFLFGFYVIPSGSMLDTIHEGDRVVTTQLIPGIAKLQRGDVIVFKDPAHWLNNEMKTSLGQSEYLIKRLIGLPGDTVACDGPGSPITINGVAVDESSYIRPGSDPSIISFKVKVSAGHVFVLGDNRGNSSDSRYHQDDGESGLVPTKDVVGVGLAIYWPIKNISTMSAHHEVFASVPDEQTHTE</sequence>
<dbReference type="GO" id="GO:0004252">
    <property type="term" value="F:serine-type endopeptidase activity"/>
    <property type="evidence" value="ECO:0007669"/>
    <property type="project" value="InterPro"/>
</dbReference>
<evidence type="ECO:0000256" key="2">
    <source>
        <dbReference type="ARBA" id="ARBA00004401"/>
    </source>
</evidence>
<feature type="compositionally biased region" description="Polar residues" evidence="8">
    <location>
        <begin position="8"/>
        <end position="23"/>
    </location>
</feature>
<dbReference type="GO" id="GO:0006465">
    <property type="term" value="P:signal peptide processing"/>
    <property type="evidence" value="ECO:0007669"/>
    <property type="project" value="InterPro"/>
</dbReference>
<evidence type="ECO:0000256" key="5">
    <source>
        <dbReference type="ARBA" id="ARBA00022801"/>
    </source>
</evidence>
<evidence type="ECO:0000313" key="11">
    <source>
        <dbReference type="Proteomes" id="UP000767327"/>
    </source>
</evidence>
<comment type="catalytic activity">
    <reaction evidence="1 7">
        <text>Cleavage of hydrophobic, N-terminal signal or leader sequences from secreted and periplasmic proteins.</text>
        <dbReference type="EC" id="3.4.21.89"/>
    </reaction>
</comment>
<feature type="active site" evidence="6">
    <location>
        <position position="182"/>
    </location>
</feature>
<dbReference type="GO" id="GO:0009003">
    <property type="term" value="F:signal peptidase activity"/>
    <property type="evidence" value="ECO:0007669"/>
    <property type="project" value="UniProtKB-EC"/>
</dbReference>
<organism evidence="10 11">
    <name type="scientific">Bifidobacterium crudilactis</name>
    <dbReference type="NCBI Taxonomy" id="327277"/>
    <lineage>
        <taxon>Bacteria</taxon>
        <taxon>Bacillati</taxon>
        <taxon>Actinomycetota</taxon>
        <taxon>Actinomycetes</taxon>
        <taxon>Bifidobacteriales</taxon>
        <taxon>Bifidobacteriaceae</taxon>
        <taxon>Bifidobacterium</taxon>
    </lineage>
</organism>
<protein>
    <recommendedName>
        <fullName evidence="4 7">Signal peptidase I</fullName>
        <ecNumber evidence="4 7">3.4.21.89</ecNumber>
    </recommendedName>
</protein>
<feature type="region of interest" description="Disordered" evidence="8">
    <location>
        <begin position="68"/>
        <end position="90"/>
    </location>
</feature>
<keyword evidence="7" id="KW-0812">Transmembrane</keyword>
<feature type="transmembrane region" description="Helical" evidence="7">
    <location>
        <begin position="100"/>
        <end position="124"/>
    </location>
</feature>
<evidence type="ECO:0000256" key="8">
    <source>
        <dbReference type="SAM" id="MobiDB-lite"/>
    </source>
</evidence>
<dbReference type="PROSITE" id="PS00761">
    <property type="entry name" value="SPASE_I_3"/>
    <property type="match status" value="1"/>
</dbReference>